<proteinExistence type="predicted"/>
<accession>A0A9P8VP13</accession>
<reference evidence="1 2" key="1">
    <citation type="journal article" date="2021" name="Nat. Commun.">
        <title>Genetic determinants of endophytism in the Arabidopsis root mycobiome.</title>
        <authorList>
            <person name="Mesny F."/>
            <person name="Miyauchi S."/>
            <person name="Thiergart T."/>
            <person name="Pickel B."/>
            <person name="Atanasova L."/>
            <person name="Karlsson M."/>
            <person name="Huettel B."/>
            <person name="Barry K.W."/>
            <person name="Haridas S."/>
            <person name="Chen C."/>
            <person name="Bauer D."/>
            <person name="Andreopoulos W."/>
            <person name="Pangilinan J."/>
            <person name="LaButti K."/>
            <person name="Riley R."/>
            <person name="Lipzen A."/>
            <person name="Clum A."/>
            <person name="Drula E."/>
            <person name="Henrissat B."/>
            <person name="Kohler A."/>
            <person name="Grigoriev I.V."/>
            <person name="Martin F.M."/>
            <person name="Hacquard S."/>
        </authorList>
    </citation>
    <scope>NUCLEOTIDE SEQUENCE [LARGE SCALE GENOMIC DNA]</scope>
    <source>
        <strain evidence="1 2">MPI-CAGE-CH-0241</strain>
    </source>
</reference>
<gene>
    <name evidence="1" type="ORF">B0T10DRAFT_502432</name>
</gene>
<keyword evidence="2" id="KW-1185">Reference proteome</keyword>
<evidence type="ECO:0000313" key="1">
    <source>
        <dbReference type="EMBL" id="KAH6867399.1"/>
    </source>
</evidence>
<dbReference type="OrthoDB" id="2951834at2759"/>
<dbReference type="Proteomes" id="UP000777438">
    <property type="component" value="Unassembled WGS sequence"/>
</dbReference>
<dbReference type="AlphaFoldDB" id="A0A9P8VP13"/>
<evidence type="ECO:0000313" key="2">
    <source>
        <dbReference type="Proteomes" id="UP000777438"/>
    </source>
</evidence>
<organism evidence="1 2">
    <name type="scientific">Thelonectria olida</name>
    <dbReference type="NCBI Taxonomy" id="1576542"/>
    <lineage>
        <taxon>Eukaryota</taxon>
        <taxon>Fungi</taxon>
        <taxon>Dikarya</taxon>
        <taxon>Ascomycota</taxon>
        <taxon>Pezizomycotina</taxon>
        <taxon>Sordariomycetes</taxon>
        <taxon>Hypocreomycetidae</taxon>
        <taxon>Hypocreales</taxon>
        <taxon>Nectriaceae</taxon>
        <taxon>Thelonectria</taxon>
    </lineage>
</organism>
<dbReference type="EMBL" id="JAGPYM010000104">
    <property type="protein sequence ID" value="KAH6867399.1"/>
    <property type="molecule type" value="Genomic_DNA"/>
</dbReference>
<comment type="caution">
    <text evidence="1">The sequence shown here is derived from an EMBL/GenBank/DDBJ whole genome shotgun (WGS) entry which is preliminary data.</text>
</comment>
<protein>
    <submittedName>
        <fullName evidence="1">Uncharacterized protein</fullName>
    </submittedName>
</protein>
<sequence length="387" mass="44852">MPQCFLTLRNGYLCFEEPERDLNPLFPTGETEWVKSDLDDIGQDVFQAFFTKALSSCPRNDKTPNFSKRYRSQCRLVNLEGDVAVRRPPIDYSDSPDDVETTTANMIGNHQKQPQISFMTVPVEIRLFVYRHLLISNGFPVICPESSGFRLLGPEYYDPSYWLHPQILATCRQINEEGTQILYSGNVFRRQFLWRSFMTRSGTRPWPRYDSSPLRTANVEHISRARLFRDYHLWFRDNLDLKVLQDFPSLRELQLRIDESDVSDLKTLLTRIIRAIRDHQKPILLKTQIRLTFNHDYIAWCQSCRNSPLSFSFHRTKKTDLETCLRAQGLVLDRELAWTFTTQVSQWCGPCCSVGFTFDSGHSAARTDTIKCHIDGDGSAQVTTEPA</sequence>
<name>A0A9P8VP13_9HYPO</name>